<comment type="caution">
    <text evidence="10">The sequence shown here is derived from an EMBL/GenBank/DDBJ whole genome shotgun (WGS) entry which is preliminary data.</text>
</comment>
<keyword evidence="6 8" id="KW-1133">Transmembrane helix</keyword>
<feature type="transmembrane region" description="Helical" evidence="8">
    <location>
        <begin position="201"/>
        <end position="220"/>
    </location>
</feature>
<gene>
    <name evidence="10" type="ORF">ABVT11_00805</name>
</gene>
<evidence type="ECO:0000256" key="6">
    <source>
        <dbReference type="ARBA" id="ARBA00022989"/>
    </source>
</evidence>
<dbReference type="PANTHER" id="PTHR33908">
    <property type="entry name" value="MANNOSYLTRANSFERASE YKCB-RELATED"/>
    <property type="match status" value="1"/>
</dbReference>
<sequence length="494" mass="55070">MSSAETRPTSHMAQPWLLVLLLILLTVYRLWVIPRLGVTLYIDEAQYWTWAQSLDWGYFSKPPVIGWLIAASTALFGDGLLAVKLPALILYPATSWLLYRIGTRLFDARVGFRTGLAFCLIPLVSALGLAVSTDAPLMFFWALGMLALIRALETDYMRDWLLLGAAVGLGIMSKYTMAAFGLSAGFYLLSNIRLRRIFVHPGLWAAIALACLIVLPNILWNWAHDFPTLRHTADITHVDGLNDKSGNLGEFLLAQAGSLGPGFALAFLGGLLLAWRKRRDGRYQFLLAFSVPLLAIVIIQASRSEANGNWAAPALLAALLLATKFLARLRNQNWWLIALGLNLVLMFGAYHLGDFYRVSGKTQTARMDPLKRAKGWDTLAAAIRPYLAAHPDAVMLTEDRTMMAHMLYQFRDIEPDHAAWTPGPHPADHYQLTSPLDDSLHSRPFILISRDDNQALLERFASATKLARISVEIEPGLRREASVWLLSGFRGYSR</sequence>
<dbReference type="InterPro" id="IPR050297">
    <property type="entry name" value="LipidA_mod_glycosyltrf_83"/>
</dbReference>
<protein>
    <submittedName>
        <fullName evidence="10">Glycosyltransferase family 39 protein</fullName>
        <ecNumber evidence="10">2.4.-.-</ecNumber>
    </submittedName>
</protein>
<keyword evidence="5 8" id="KW-0812">Transmembrane</keyword>
<evidence type="ECO:0000256" key="5">
    <source>
        <dbReference type="ARBA" id="ARBA00022692"/>
    </source>
</evidence>
<keyword evidence="2" id="KW-1003">Cell membrane</keyword>
<evidence type="ECO:0000259" key="9">
    <source>
        <dbReference type="Pfam" id="PF13231"/>
    </source>
</evidence>
<dbReference type="GO" id="GO:0016757">
    <property type="term" value="F:glycosyltransferase activity"/>
    <property type="evidence" value="ECO:0007669"/>
    <property type="project" value="UniProtKB-KW"/>
</dbReference>
<dbReference type="PANTHER" id="PTHR33908:SF11">
    <property type="entry name" value="MEMBRANE PROTEIN"/>
    <property type="match status" value="1"/>
</dbReference>
<dbReference type="InterPro" id="IPR038731">
    <property type="entry name" value="RgtA/B/C-like"/>
</dbReference>
<comment type="subcellular location">
    <subcellularLocation>
        <location evidence="1">Cell membrane</location>
        <topology evidence="1">Multi-pass membrane protein</topology>
    </subcellularLocation>
</comment>
<evidence type="ECO:0000256" key="8">
    <source>
        <dbReference type="SAM" id="Phobius"/>
    </source>
</evidence>
<keyword evidence="11" id="KW-1185">Reference proteome</keyword>
<organism evidence="10 11">
    <name type="scientific">Uliginosibacterium paludis</name>
    <dbReference type="NCBI Taxonomy" id="1615952"/>
    <lineage>
        <taxon>Bacteria</taxon>
        <taxon>Pseudomonadati</taxon>
        <taxon>Pseudomonadota</taxon>
        <taxon>Betaproteobacteria</taxon>
        <taxon>Rhodocyclales</taxon>
        <taxon>Zoogloeaceae</taxon>
        <taxon>Uliginosibacterium</taxon>
    </lineage>
</organism>
<keyword evidence="4 10" id="KW-0808">Transferase</keyword>
<feature type="transmembrane region" description="Helical" evidence="8">
    <location>
        <begin position="308"/>
        <end position="327"/>
    </location>
</feature>
<dbReference type="RefSeq" id="WP_345926385.1">
    <property type="nucleotide sequence ID" value="NZ_JBDIVF010000003.1"/>
</dbReference>
<evidence type="ECO:0000313" key="10">
    <source>
        <dbReference type="EMBL" id="MET1488346.1"/>
    </source>
</evidence>
<evidence type="ECO:0000256" key="7">
    <source>
        <dbReference type="ARBA" id="ARBA00023136"/>
    </source>
</evidence>
<evidence type="ECO:0000313" key="11">
    <source>
        <dbReference type="Proteomes" id="UP001548590"/>
    </source>
</evidence>
<dbReference type="EMBL" id="JBEWLZ010000001">
    <property type="protein sequence ID" value="MET1488346.1"/>
    <property type="molecule type" value="Genomic_DNA"/>
</dbReference>
<feature type="transmembrane region" description="Helical" evidence="8">
    <location>
        <begin position="334"/>
        <end position="353"/>
    </location>
</feature>
<keyword evidence="7 8" id="KW-0472">Membrane</keyword>
<feature type="domain" description="Glycosyltransferase RgtA/B/C/D-like" evidence="9">
    <location>
        <begin position="60"/>
        <end position="220"/>
    </location>
</feature>
<reference evidence="10 11" key="1">
    <citation type="submission" date="2024-07" db="EMBL/GenBank/DDBJ databases">
        <title>Uliginosibacterium paludis KCTC:42655.</title>
        <authorList>
            <person name="Kim M.K."/>
        </authorList>
    </citation>
    <scope>NUCLEOTIDE SEQUENCE [LARGE SCALE GENOMIC DNA]</scope>
    <source>
        <strain evidence="10 11">KCTC 42655</strain>
    </source>
</reference>
<accession>A0ABV2CKB5</accession>
<proteinExistence type="predicted"/>
<feature type="transmembrane region" description="Helical" evidence="8">
    <location>
        <begin position="251"/>
        <end position="273"/>
    </location>
</feature>
<dbReference type="EC" id="2.4.-.-" evidence="10"/>
<evidence type="ECO:0000256" key="4">
    <source>
        <dbReference type="ARBA" id="ARBA00022679"/>
    </source>
</evidence>
<evidence type="ECO:0000256" key="2">
    <source>
        <dbReference type="ARBA" id="ARBA00022475"/>
    </source>
</evidence>
<feature type="transmembrane region" description="Helical" evidence="8">
    <location>
        <begin position="160"/>
        <end position="189"/>
    </location>
</feature>
<evidence type="ECO:0000256" key="1">
    <source>
        <dbReference type="ARBA" id="ARBA00004651"/>
    </source>
</evidence>
<feature type="transmembrane region" description="Helical" evidence="8">
    <location>
        <begin position="64"/>
        <end position="94"/>
    </location>
</feature>
<dbReference type="Pfam" id="PF13231">
    <property type="entry name" value="PMT_2"/>
    <property type="match status" value="1"/>
</dbReference>
<feature type="transmembrane region" description="Helical" evidence="8">
    <location>
        <begin position="12"/>
        <end position="31"/>
    </location>
</feature>
<feature type="transmembrane region" description="Helical" evidence="8">
    <location>
        <begin position="115"/>
        <end position="148"/>
    </location>
</feature>
<evidence type="ECO:0000256" key="3">
    <source>
        <dbReference type="ARBA" id="ARBA00022676"/>
    </source>
</evidence>
<feature type="transmembrane region" description="Helical" evidence="8">
    <location>
        <begin position="285"/>
        <end position="302"/>
    </location>
</feature>
<dbReference type="Proteomes" id="UP001548590">
    <property type="component" value="Unassembled WGS sequence"/>
</dbReference>
<name>A0ABV2CKB5_9RHOO</name>
<keyword evidence="3 10" id="KW-0328">Glycosyltransferase</keyword>